<dbReference type="InterPro" id="IPR015590">
    <property type="entry name" value="Aldehyde_DH_dom"/>
</dbReference>
<keyword evidence="8" id="KW-1185">Reference proteome</keyword>
<comment type="catalytic activity">
    <reaction evidence="3">
        <text>2,5-dioxopentanoate + NADP(+) + H2O = 2-oxoglutarate + NADPH + 2 H(+)</text>
        <dbReference type="Rhea" id="RHEA:11296"/>
        <dbReference type="ChEBI" id="CHEBI:15377"/>
        <dbReference type="ChEBI" id="CHEBI:15378"/>
        <dbReference type="ChEBI" id="CHEBI:16810"/>
        <dbReference type="ChEBI" id="CHEBI:57783"/>
        <dbReference type="ChEBI" id="CHEBI:58136"/>
        <dbReference type="ChEBI" id="CHEBI:58349"/>
        <dbReference type="EC" id="1.2.1.26"/>
    </reaction>
</comment>
<dbReference type="Gene3D" id="3.40.309.10">
    <property type="entry name" value="Aldehyde Dehydrogenase, Chain A, domain 2"/>
    <property type="match status" value="1"/>
</dbReference>
<keyword evidence="1 7" id="KW-0560">Oxidoreductase</keyword>
<organism evidence="7 8">
    <name type="scientific">Actinomadura viridis</name>
    <dbReference type="NCBI Taxonomy" id="58110"/>
    <lineage>
        <taxon>Bacteria</taxon>
        <taxon>Bacillati</taxon>
        <taxon>Actinomycetota</taxon>
        <taxon>Actinomycetes</taxon>
        <taxon>Streptosporangiales</taxon>
        <taxon>Thermomonosporaceae</taxon>
        <taxon>Actinomadura</taxon>
    </lineage>
</organism>
<feature type="compositionally biased region" description="Basic and acidic residues" evidence="5">
    <location>
        <begin position="534"/>
        <end position="543"/>
    </location>
</feature>
<dbReference type="EC" id="1.2.1.26" evidence="4"/>
<evidence type="ECO:0000313" key="7">
    <source>
        <dbReference type="EMBL" id="MBG6093788.1"/>
    </source>
</evidence>
<evidence type="ECO:0000256" key="3">
    <source>
        <dbReference type="ARBA" id="ARBA00051918"/>
    </source>
</evidence>
<dbReference type="PANTHER" id="PTHR43353:SF3">
    <property type="entry name" value="ALDEHYDE DEHYDROGENASE-RELATED"/>
    <property type="match status" value="1"/>
</dbReference>
<evidence type="ECO:0000259" key="6">
    <source>
        <dbReference type="Pfam" id="PF00171"/>
    </source>
</evidence>
<proteinExistence type="predicted"/>
<evidence type="ECO:0000256" key="2">
    <source>
        <dbReference type="ARBA" id="ARBA00050769"/>
    </source>
</evidence>
<dbReference type="InterPro" id="IPR050740">
    <property type="entry name" value="Aldehyde_DH_Superfamily"/>
</dbReference>
<feature type="region of interest" description="Disordered" evidence="5">
    <location>
        <begin position="517"/>
        <end position="543"/>
    </location>
</feature>
<dbReference type="EMBL" id="JADOUA010000001">
    <property type="protein sequence ID" value="MBG6093788.1"/>
    <property type="molecule type" value="Genomic_DNA"/>
</dbReference>
<dbReference type="AlphaFoldDB" id="A0A931DW31"/>
<dbReference type="InterPro" id="IPR044151">
    <property type="entry name" value="ALDH_KGSADH"/>
</dbReference>
<dbReference type="RefSeq" id="WP_307829359.1">
    <property type="nucleotide sequence ID" value="NZ_BAABES010000003.1"/>
</dbReference>
<dbReference type="InterPro" id="IPR016162">
    <property type="entry name" value="Ald_DH_N"/>
</dbReference>
<dbReference type="Proteomes" id="UP000614047">
    <property type="component" value="Unassembled WGS sequence"/>
</dbReference>
<comment type="caution">
    <text evidence="7">The sequence shown here is derived from an EMBL/GenBank/DDBJ whole genome shotgun (WGS) entry which is preliminary data.</text>
</comment>
<dbReference type="Pfam" id="PF00171">
    <property type="entry name" value="Aldedh"/>
    <property type="match status" value="1"/>
</dbReference>
<dbReference type="FunFam" id="3.40.605.10:FF:000037">
    <property type="entry name" value="NADP-dependent fatty aldehyde dehydrogenase"/>
    <property type="match status" value="1"/>
</dbReference>
<evidence type="ECO:0000256" key="5">
    <source>
        <dbReference type="SAM" id="MobiDB-lite"/>
    </source>
</evidence>
<reference evidence="7" key="1">
    <citation type="submission" date="2020-11" db="EMBL/GenBank/DDBJ databases">
        <title>Sequencing the genomes of 1000 actinobacteria strains.</title>
        <authorList>
            <person name="Klenk H.-P."/>
        </authorList>
    </citation>
    <scope>NUCLEOTIDE SEQUENCE</scope>
    <source>
        <strain evidence="7">DSM 43175</strain>
    </source>
</reference>
<evidence type="ECO:0000256" key="1">
    <source>
        <dbReference type="ARBA" id="ARBA00023002"/>
    </source>
</evidence>
<dbReference type="GO" id="GO:0047533">
    <property type="term" value="F:2,5-dioxovalerate dehydrogenase (NADP+) activity"/>
    <property type="evidence" value="ECO:0007669"/>
    <property type="project" value="UniProtKB-EC"/>
</dbReference>
<feature type="domain" description="Aldehyde dehydrogenase" evidence="6">
    <location>
        <begin position="40"/>
        <end position="351"/>
    </location>
</feature>
<dbReference type="InterPro" id="IPR016161">
    <property type="entry name" value="Ald_DH/histidinol_DH"/>
</dbReference>
<protein>
    <recommendedName>
        <fullName evidence="4">2,5-dioxovalerate dehydrogenase</fullName>
        <ecNumber evidence="4">1.2.1.26</ecNumber>
    </recommendedName>
</protein>
<name>A0A931DW31_9ACTN</name>
<dbReference type="PANTHER" id="PTHR43353">
    <property type="entry name" value="SUCCINATE-SEMIALDEHYDE DEHYDROGENASE, MITOCHONDRIAL"/>
    <property type="match status" value="1"/>
</dbReference>
<gene>
    <name evidence="7" type="ORF">IW256_007901</name>
</gene>
<evidence type="ECO:0000313" key="8">
    <source>
        <dbReference type="Proteomes" id="UP000614047"/>
    </source>
</evidence>
<evidence type="ECO:0000256" key="4">
    <source>
        <dbReference type="ARBA" id="ARBA00067023"/>
    </source>
</evidence>
<dbReference type="InterPro" id="IPR016163">
    <property type="entry name" value="Ald_DH_C"/>
</dbReference>
<accession>A0A931DW31</accession>
<dbReference type="Gene3D" id="3.40.605.10">
    <property type="entry name" value="Aldehyde Dehydrogenase, Chain A, domain 1"/>
    <property type="match status" value="1"/>
</dbReference>
<dbReference type="SUPFAM" id="SSF53720">
    <property type="entry name" value="ALDH-like"/>
    <property type="match status" value="1"/>
</dbReference>
<sequence length="543" mass="55743">MTAPGTRAAEPAGTPAGTLTGALLIGASDVHGPGGELYAADPRTGERLAPAYGLAGPDEADRACALAWEAFATYRRTGLEERAAFLETIAARIEDLGEALVERVQAETGLPRARVEGERARTTGQLRLFASVVRSGDWLGARIDPALPGRTPLPRPDLRQRKVPLGPVAVFAASNFPLAFSVAGGDTASALAAGAPVVVKGHPAHPGTSELVGRAVRRAVQEHGLPEGTFSLLQGPGSTIGTRLVTDPRIRAVGFTGSRGGGLSLVAAAAARPVPIPVYAEMSSVNPVFVLPGALRDGGAGLGRAFVASLTTGAGQLCTSPGLVFALDGEGFDAFVDAATAAVAAAPAAPMLTRTIQSGYDAGVERLAGAGGVRTLARGIEEPGIAACGLPGLFLTDDDAFLGDPSLQDEVFGASSLIVRVRDRARLREIVASLEGQLTATLHATPEDHALAAELLPDLELLAGRVVFNGWPTGVEVGHAVVHGGPYPATSAPATTSVGTRAIERFLRPVSYQDVPGGLLPEELRDGNPLGLRRRIDGEPGRD</sequence>
<dbReference type="CDD" id="cd07129">
    <property type="entry name" value="ALDH_KGSADH"/>
    <property type="match status" value="1"/>
</dbReference>
<comment type="catalytic activity">
    <reaction evidence="2">
        <text>2,5-dioxopentanoate + NAD(+) + H2O = 2-oxoglutarate + NADH + 2 H(+)</text>
        <dbReference type="Rhea" id="RHEA:47152"/>
        <dbReference type="ChEBI" id="CHEBI:15377"/>
        <dbReference type="ChEBI" id="CHEBI:15378"/>
        <dbReference type="ChEBI" id="CHEBI:16810"/>
        <dbReference type="ChEBI" id="CHEBI:57540"/>
        <dbReference type="ChEBI" id="CHEBI:57945"/>
        <dbReference type="ChEBI" id="CHEBI:58136"/>
    </reaction>
</comment>